<evidence type="ECO:0000313" key="3">
    <source>
        <dbReference type="Proteomes" id="UP000762676"/>
    </source>
</evidence>
<dbReference type="InterPro" id="IPR050348">
    <property type="entry name" value="Protein-Tyr_Phosphatase"/>
</dbReference>
<organism evidence="2 3">
    <name type="scientific">Elysia marginata</name>
    <dbReference type="NCBI Taxonomy" id="1093978"/>
    <lineage>
        <taxon>Eukaryota</taxon>
        <taxon>Metazoa</taxon>
        <taxon>Spiralia</taxon>
        <taxon>Lophotrochozoa</taxon>
        <taxon>Mollusca</taxon>
        <taxon>Gastropoda</taxon>
        <taxon>Heterobranchia</taxon>
        <taxon>Euthyneura</taxon>
        <taxon>Panpulmonata</taxon>
        <taxon>Sacoglossa</taxon>
        <taxon>Placobranchoidea</taxon>
        <taxon>Plakobranchidae</taxon>
        <taxon>Elysia</taxon>
    </lineage>
</organism>
<dbReference type="PANTHER" id="PTHR19134:SF449">
    <property type="entry name" value="TYROSINE-PROTEIN PHOSPHATASE 1"/>
    <property type="match status" value="1"/>
</dbReference>
<accession>A0AAV4EQD9</accession>
<gene>
    <name evidence="2" type="ORF">ElyMa_005471400</name>
</gene>
<dbReference type="PANTHER" id="PTHR19134">
    <property type="entry name" value="RECEPTOR-TYPE TYROSINE-PROTEIN PHOSPHATASE"/>
    <property type="match status" value="1"/>
</dbReference>
<evidence type="ECO:0000259" key="1">
    <source>
        <dbReference type="PROSITE" id="PS50055"/>
    </source>
</evidence>
<proteinExistence type="predicted"/>
<dbReference type="InterPro" id="IPR029021">
    <property type="entry name" value="Prot-tyrosine_phosphatase-like"/>
</dbReference>
<sequence>MLWEQKVDRVVMLTNLVEMSKIKCTQYWPKDGDEQYGEITIKLLTTIVFAEYTIRRLRFTKVKRMLMILK</sequence>
<dbReference type="Gene3D" id="3.90.190.10">
    <property type="entry name" value="Protein tyrosine phosphatase superfamily"/>
    <property type="match status" value="1"/>
</dbReference>
<dbReference type="GO" id="GO:0004725">
    <property type="term" value="F:protein tyrosine phosphatase activity"/>
    <property type="evidence" value="ECO:0007669"/>
    <property type="project" value="InterPro"/>
</dbReference>
<feature type="domain" description="Tyrosine-protein phosphatase" evidence="1">
    <location>
        <begin position="1"/>
        <end position="70"/>
    </location>
</feature>
<comment type="caution">
    <text evidence="2">The sequence shown here is derived from an EMBL/GenBank/DDBJ whole genome shotgun (WGS) entry which is preliminary data.</text>
</comment>
<dbReference type="Proteomes" id="UP000762676">
    <property type="component" value="Unassembled WGS sequence"/>
</dbReference>
<keyword evidence="3" id="KW-1185">Reference proteome</keyword>
<dbReference type="Pfam" id="PF00102">
    <property type="entry name" value="Y_phosphatase"/>
    <property type="match status" value="1"/>
</dbReference>
<name>A0AAV4EQD9_9GAST</name>
<reference evidence="2 3" key="1">
    <citation type="journal article" date="2021" name="Elife">
        <title>Chloroplast acquisition without the gene transfer in kleptoplastic sea slugs, Plakobranchus ocellatus.</title>
        <authorList>
            <person name="Maeda T."/>
            <person name="Takahashi S."/>
            <person name="Yoshida T."/>
            <person name="Shimamura S."/>
            <person name="Takaki Y."/>
            <person name="Nagai Y."/>
            <person name="Toyoda A."/>
            <person name="Suzuki Y."/>
            <person name="Arimoto A."/>
            <person name="Ishii H."/>
            <person name="Satoh N."/>
            <person name="Nishiyama T."/>
            <person name="Hasebe M."/>
            <person name="Maruyama T."/>
            <person name="Minagawa J."/>
            <person name="Obokata J."/>
            <person name="Shigenobu S."/>
        </authorList>
    </citation>
    <scope>NUCLEOTIDE SEQUENCE [LARGE SCALE GENOMIC DNA]</scope>
</reference>
<keyword evidence="2" id="KW-0675">Receptor</keyword>
<dbReference type="EMBL" id="BMAT01010897">
    <property type="protein sequence ID" value="GFR62950.1"/>
    <property type="molecule type" value="Genomic_DNA"/>
</dbReference>
<protein>
    <submittedName>
        <fullName evidence="2">Receptor-type tyrosine-protein phosphatase gamma</fullName>
    </submittedName>
</protein>
<dbReference type="SUPFAM" id="SSF52799">
    <property type="entry name" value="(Phosphotyrosine protein) phosphatases II"/>
    <property type="match status" value="1"/>
</dbReference>
<dbReference type="PROSITE" id="PS50055">
    <property type="entry name" value="TYR_PHOSPHATASE_PTP"/>
    <property type="match status" value="1"/>
</dbReference>
<dbReference type="AlphaFoldDB" id="A0AAV4EQD9"/>
<dbReference type="InterPro" id="IPR000242">
    <property type="entry name" value="PTP_cat"/>
</dbReference>
<evidence type="ECO:0000313" key="2">
    <source>
        <dbReference type="EMBL" id="GFR62950.1"/>
    </source>
</evidence>